<keyword evidence="2" id="KW-1185">Reference proteome</keyword>
<dbReference type="AlphaFoldDB" id="A0A0E0I8R1"/>
<reference evidence="1" key="1">
    <citation type="submission" date="2015-04" db="UniProtKB">
        <authorList>
            <consortium name="EnsemblPlants"/>
        </authorList>
    </citation>
    <scope>IDENTIFICATION</scope>
    <source>
        <strain evidence="1">SL10</strain>
    </source>
</reference>
<accession>A0A0E0I8R1</accession>
<reference evidence="1" key="2">
    <citation type="submission" date="2018-04" db="EMBL/GenBank/DDBJ databases">
        <title>OnivRS2 (Oryza nivara Reference Sequence Version 2).</title>
        <authorList>
            <person name="Zhang J."/>
            <person name="Kudrna D."/>
            <person name="Lee S."/>
            <person name="Talag J."/>
            <person name="Rajasekar S."/>
            <person name="Welchert J."/>
            <person name="Hsing Y.-I."/>
            <person name="Wing R.A."/>
        </authorList>
    </citation>
    <scope>NUCLEOTIDE SEQUENCE [LARGE SCALE GENOMIC DNA]</scope>
    <source>
        <strain evidence="1">SL10</strain>
    </source>
</reference>
<name>A0A0E0I8R1_ORYNI</name>
<dbReference type="Proteomes" id="UP000006591">
    <property type="component" value="Chromosome 8"/>
</dbReference>
<sequence length="247" mass="26637">MEQSPPITGHGRRLPSAINHADIMHANDYQKLRLEETEASQNKNHIQSMDMLLFENLLKPTATLQGARVYLKNGRRLHSITDTESSTSESMARAAPDVNMAVEPYRNGMEATCQYKEVPNFPGYLPCQADDVSVVNGAKLPSRELGLEDVNWTHGNLISWPTLYGRLDLASRRAAPLLPTSLPDGGASPRPAASSQLQMRHLCSIGHTLRGIGNGNGGGRAAPSFSSGQINGALAAGPPWRAGFSSK</sequence>
<dbReference type="EnsemblPlants" id="ONIVA08G07200.1">
    <property type="protein sequence ID" value="ONIVA08G07200.1"/>
    <property type="gene ID" value="ONIVA08G07200"/>
</dbReference>
<evidence type="ECO:0000313" key="2">
    <source>
        <dbReference type="Proteomes" id="UP000006591"/>
    </source>
</evidence>
<dbReference type="Gramene" id="ONIVA08G07200.1">
    <property type="protein sequence ID" value="ONIVA08G07200.1"/>
    <property type="gene ID" value="ONIVA08G07200"/>
</dbReference>
<protein>
    <submittedName>
        <fullName evidence="1">Uncharacterized protein</fullName>
    </submittedName>
</protein>
<dbReference type="HOGENOM" id="CLU_1126035_0_0_1"/>
<organism evidence="1">
    <name type="scientific">Oryza nivara</name>
    <name type="common">Indian wild rice</name>
    <name type="synonym">Oryza sativa f. spontanea</name>
    <dbReference type="NCBI Taxonomy" id="4536"/>
    <lineage>
        <taxon>Eukaryota</taxon>
        <taxon>Viridiplantae</taxon>
        <taxon>Streptophyta</taxon>
        <taxon>Embryophyta</taxon>
        <taxon>Tracheophyta</taxon>
        <taxon>Spermatophyta</taxon>
        <taxon>Magnoliopsida</taxon>
        <taxon>Liliopsida</taxon>
        <taxon>Poales</taxon>
        <taxon>Poaceae</taxon>
        <taxon>BOP clade</taxon>
        <taxon>Oryzoideae</taxon>
        <taxon>Oryzeae</taxon>
        <taxon>Oryzinae</taxon>
        <taxon>Oryza</taxon>
    </lineage>
</organism>
<evidence type="ECO:0000313" key="1">
    <source>
        <dbReference type="EnsemblPlants" id="ONIVA08G07200.1"/>
    </source>
</evidence>
<proteinExistence type="predicted"/>